<protein>
    <recommendedName>
        <fullName evidence="4">Glycine zipper family protein</fullName>
    </recommendedName>
</protein>
<evidence type="ECO:0008006" key="4">
    <source>
        <dbReference type="Google" id="ProtNLM"/>
    </source>
</evidence>
<sequence length="126" mass="13364">MKQTTKNAGTGAALGMCFGLAIGSAIESLGIPIGLCLGMSIGLVIGAKKDEIVNKQVAEKGYKIKAIEKKEVSNEYGITLVDNQGNEQTVSISSSTMETELFKVGDIVFIDEDGDIEQAFDEDEIS</sequence>
<evidence type="ECO:0000313" key="2">
    <source>
        <dbReference type="EMBL" id="MBM6825939.1"/>
    </source>
</evidence>
<dbReference type="AlphaFoldDB" id="A0A939BB14"/>
<reference evidence="2" key="1">
    <citation type="submission" date="2020-08" db="EMBL/GenBank/DDBJ databases">
        <authorList>
            <person name="Cejkova D."/>
            <person name="Kubasova T."/>
            <person name="Jahodarova E."/>
            <person name="Rychlik I."/>
        </authorList>
    </citation>
    <scope>NUCLEOTIDE SEQUENCE</scope>
    <source>
        <strain evidence="2">An420c</strain>
    </source>
</reference>
<keyword evidence="1" id="KW-0472">Membrane</keyword>
<reference evidence="2" key="2">
    <citation type="journal article" date="2021" name="Sci. Rep.">
        <title>The distribution of antibiotic resistance genes in chicken gut microbiota commensals.</title>
        <authorList>
            <person name="Juricova H."/>
            <person name="Matiasovicova J."/>
            <person name="Kubasova T."/>
            <person name="Cejkova D."/>
            <person name="Rychlik I."/>
        </authorList>
    </citation>
    <scope>NUCLEOTIDE SEQUENCE</scope>
    <source>
        <strain evidence="2">An420c</strain>
    </source>
</reference>
<evidence type="ECO:0000256" key="1">
    <source>
        <dbReference type="SAM" id="Phobius"/>
    </source>
</evidence>
<accession>A0A939BB14</accession>
<proteinExistence type="predicted"/>
<dbReference type="RefSeq" id="WP_204908008.1">
    <property type="nucleotide sequence ID" value="NZ_JACJLV010000005.1"/>
</dbReference>
<dbReference type="EMBL" id="JACJLV010000005">
    <property type="protein sequence ID" value="MBM6825939.1"/>
    <property type="molecule type" value="Genomic_DNA"/>
</dbReference>
<comment type="caution">
    <text evidence="2">The sequence shown here is derived from an EMBL/GenBank/DDBJ whole genome shotgun (WGS) entry which is preliminary data.</text>
</comment>
<feature type="transmembrane region" description="Helical" evidence="1">
    <location>
        <begin position="12"/>
        <end position="45"/>
    </location>
</feature>
<name>A0A939BB14_9CLOT</name>
<dbReference type="Proteomes" id="UP000713880">
    <property type="component" value="Unassembled WGS sequence"/>
</dbReference>
<organism evidence="2 3">
    <name type="scientific">Mordavella massiliensis</name>
    <dbReference type="NCBI Taxonomy" id="1871024"/>
    <lineage>
        <taxon>Bacteria</taxon>
        <taxon>Bacillati</taxon>
        <taxon>Bacillota</taxon>
        <taxon>Clostridia</taxon>
        <taxon>Eubacteriales</taxon>
        <taxon>Clostridiaceae</taxon>
        <taxon>Mordavella</taxon>
    </lineage>
</organism>
<keyword evidence="3" id="KW-1185">Reference proteome</keyword>
<gene>
    <name evidence="2" type="ORF">H6A13_02315</name>
</gene>
<evidence type="ECO:0000313" key="3">
    <source>
        <dbReference type="Proteomes" id="UP000713880"/>
    </source>
</evidence>
<keyword evidence="1" id="KW-0812">Transmembrane</keyword>
<keyword evidence="1" id="KW-1133">Transmembrane helix</keyword>